<name>A0A914I4Z3_GLORO</name>
<evidence type="ECO:0000256" key="8">
    <source>
        <dbReference type="ARBA" id="ARBA00023288"/>
    </source>
</evidence>
<feature type="compositionally biased region" description="Basic and acidic residues" evidence="11">
    <location>
        <begin position="242"/>
        <end position="251"/>
    </location>
</feature>
<proteinExistence type="predicted"/>
<dbReference type="PROSITE" id="PS50216">
    <property type="entry name" value="DHHC"/>
    <property type="match status" value="1"/>
</dbReference>
<evidence type="ECO:0000256" key="4">
    <source>
        <dbReference type="ARBA" id="ARBA00022692"/>
    </source>
</evidence>
<feature type="compositionally biased region" description="Low complexity" evidence="11">
    <location>
        <begin position="524"/>
        <end position="551"/>
    </location>
</feature>
<evidence type="ECO:0000256" key="1">
    <source>
        <dbReference type="ARBA" id="ARBA00004127"/>
    </source>
</evidence>
<feature type="compositionally biased region" description="Low complexity" evidence="11">
    <location>
        <begin position="1214"/>
        <end position="1225"/>
    </location>
</feature>
<feature type="compositionally biased region" description="Low complexity" evidence="11">
    <location>
        <begin position="496"/>
        <end position="507"/>
    </location>
</feature>
<evidence type="ECO:0000313" key="16">
    <source>
        <dbReference type="WBParaSite" id="Gr19_v10_g6660.t2"/>
    </source>
</evidence>
<feature type="compositionally biased region" description="Polar residues" evidence="11">
    <location>
        <begin position="1195"/>
        <end position="1208"/>
    </location>
</feature>
<evidence type="ECO:0000313" key="15">
    <source>
        <dbReference type="Proteomes" id="UP000887572"/>
    </source>
</evidence>
<protein>
    <recommendedName>
        <fullName evidence="2">protein S-acyltransferase</fullName>
        <ecNumber evidence="2">2.3.1.225</ecNumber>
    </recommendedName>
</protein>
<evidence type="ECO:0000256" key="2">
    <source>
        <dbReference type="ARBA" id="ARBA00012210"/>
    </source>
</evidence>
<feature type="transmembrane region" description="Helical" evidence="12">
    <location>
        <begin position="812"/>
        <end position="832"/>
    </location>
</feature>
<feature type="transmembrane region" description="Helical" evidence="12">
    <location>
        <begin position="959"/>
        <end position="983"/>
    </location>
</feature>
<dbReference type="Pfam" id="PF09816">
    <property type="entry name" value="EAF"/>
    <property type="match status" value="1"/>
</dbReference>
<keyword evidence="9" id="KW-0012">Acyltransferase</keyword>
<dbReference type="InterPro" id="IPR001594">
    <property type="entry name" value="Palmitoyltrfase_DHHC"/>
</dbReference>
<feature type="region of interest" description="Disordered" evidence="11">
    <location>
        <begin position="1195"/>
        <end position="1225"/>
    </location>
</feature>
<reference evidence="16" key="1">
    <citation type="submission" date="2022-11" db="UniProtKB">
        <authorList>
            <consortium name="WormBaseParasite"/>
        </authorList>
    </citation>
    <scope>IDENTIFICATION</scope>
</reference>
<dbReference type="Pfam" id="PF01529">
    <property type="entry name" value="DHHC"/>
    <property type="match status" value="1"/>
</dbReference>
<keyword evidence="15" id="KW-1185">Reference proteome</keyword>
<feature type="transmembrane region" description="Helical" evidence="12">
    <location>
        <begin position="838"/>
        <end position="859"/>
    </location>
</feature>
<keyword evidence="3" id="KW-0808">Transferase</keyword>
<keyword evidence="8" id="KW-0449">Lipoprotein</keyword>
<feature type="domain" description="Palmitoyltransferase DHHC" evidence="13">
    <location>
        <begin position="912"/>
        <end position="1037"/>
    </location>
</feature>
<accession>A0A914I4Z3</accession>
<feature type="domain" description="Transcription elongation factor Eaf N-terminal" evidence="14">
    <location>
        <begin position="10"/>
        <end position="115"/>
    </location>
</feature>
<evidence type="ECO:0000256" key="12">
    <source>
        <dbReference type="SAM" id="Phobius"/>
    </source>
</evidence>
<evidence type="ECO:0000256" key="9">
    <source>
        <dbReference type="ARBA" id="ARBA00023315"/>
    </source>
</evidence>
<evidence type="ECO:0000256" key="5">
    <source>
        <dbReference type="ARBA" id="ARBA00022989"/>
    </source>
</evidence>
<dbReference type="InterPro" id="IPR039859">
    <property type="entry name" value="PFA4/ZDH16/20/ERF2-like"/>
</dbReference>
<feature type="region of interest" description="Disordered" evidence="11">
    <location>
        <begin position="1254"/>
        <end position="1286"/>
    </location>
</feature>
<feature type="transmembrane region" description="Helical" evidence="12">
    <location>
        <begin position="1003"/>
        <end position="1027"/>
    </location>
</feature>
<evidence type="ECO:0000259" key="14">
    <source>
        <dbReference type="Pfam" id="PF09816"/>
    </source>
</evidence>
<sequence>MCSGIPEGTYELKIGASFLGSSKSRPPEFNTLRFDFKPASISTDSSEAYIVQSQNQNGNDFQVVVLGEAQKQTVFKGAKKDIKGDKECLLVFNKESKELCLERVSANISVKKTRDVDLDQSVKNEMERLQKRKYKSPQKAVLEPVVEPERKERTFSASSAGDENDEEDEENVSALEQLMAPTKVEQFREGEAVQQQQQKPFKMETEDHQILRESAVQKEQQTPQKQPLPVKKTSSFLGRGGRRGDDGLIGKTDQKKTQILITPCRETRAVYTEDEHCGCLRLDQSTLGLVEEEEQYIAVKQNLPNCLRRWAQNCTSTNVETANCENRYGEPKLSKHVTEMYAFGTDHPPPVCVRSRAVVGLEPNFHSNSNQPKFSLSQLFSRHSFRILLTFPAQFKPLDGPTIDRRKFLFDLTSFDDSFAQFSPFESYYVKNLSLCLSPRNNEFRSYANLKRHRIGGGGGGGQFLFSRRLYDVNKGEESSLCDLLLDNERDSGAGTSLCGSSTGGSSQRRRSSAPLGLHHHPHSLYWHYHPNSKQQQQHIASSLQQHHSSSTTYRPHSQVGAGVGAVRRSPREETAKTTLPVGQSKRRAVLLEVRKVAEMAAESVATPTQPKEKVILGGRTTPAATMEVNSFGRTTTAGTTTPEGTSPPLKGNNGTAEGGGPAEAIVATIANGHQHHPRLQQASSVHDEFLLAQSQPSTSGTVIPLALDNVQQQQQFYVPGRRSRPESPAVFINLGRAEEANRRWWHRRNRGGRHAGNSTSTVDVADRRVPSVFVLEDGTGRNGYLRKWRAHTGRNRFFCDGRLMLARQSSVFLLTLFLIIFTMALFCVYDLPYLTEHVSLAIPIVSGLLFSFVMATLFKTAFSDPGIVPRASPREVLEWEQQCQETDPYFNADEWAQPRTRVVNIRGQPVKLKYCFTCCIFRPPRSSHCSICDNCVLNFDHHCPWVGNCIGLRNYRHFYLFICSLSVLDAFLGVSVGIHLYLSSLEKGSFVEAVKVSPASMLTGLINIISIWSVLGLSGFHTYLIALGQTTNEDIKGTFNRKLHPQVKNPYSSGNCVKNLIATLCAPERPSLLDRRGWHPPNDKGAAIFVDAVILDEVAAKRRLNGANADVDGCGAKSLQAVANGRTKCGGGDGARRAHAGGGSPSVAASSPSCPPSPPRQQRRNAMNAKADDPNSNHLSNDHLQCHRVIIPQSSTLPMGPRSNNNGGIARGTPQQQQQRQRTTMPMPTTTVAHRICHGNNLVAPMADNKSNWSLSSSITRNGKGRRSMTMNGNAESRRDEARRSPLSLVDEPHRHAAAAAVSAEAFPTLWRRRSESIGEIANWAQMGRGEGEGGQ</sequence>
<feature type="compositionally biased region" description="Low complexity" evidence="11">
    <location>
        <begin position="634"/>
        <end position="649"/>
    </location>
</feature>
<keyword evidence="4 12" id="KW-0812">Transmembrane</keyword>
<keyword evidence="7" id="KW-0564">Palmitate</keyword>
<evidence type="ECO:0000256" key="3">
    <source>
        <dbReference type="ARBA" id="ARBA00022679"/>
    </source>
</evidence>
<feature type="region of interest" description="Disordered" evidence="11">
    <location>
        <begin position="217"/>
        <end position="251"/>
    </location>
</feature>
<evidence type="ECO:0000256" key="11">
    <source>
        <dbReference type="SAM" id="MobiDB-lite"/>
    </source>
</evidence>
<dbReference type="GO" id="GO:0005794">
    <property type="term" value="C:Golgi apparatus"/>
    <property type="evidence" value="ECO:0007669"/>
    <property type="project" value="TreeGrafter"/>
</dbReference>
<feature type="compositionally biased region" description="Basic and acidic residues" evidence="11">
    <location>
        <begin position="1171"/>
        <end position="1182"/>
    </location>
</feature>
<dbReference type="PANTHER" id="PTHR22883">
    <property type="entry name" value="ZINC FINGER DHHC DOMAIN CONTAINING PROTEIN"/>
    <property type="match status" value="1"/>
</dbReference>
<keyword evidence="5 12" id="KW-1133">Transmembrane helix</keyword>
<feature type="compositionally biased region" description="Basic residues" evidence="11">
    <location>
        <begin position="508"/>
        <end position="523"/>
    </location>
</feature>
<feature type="region of interest" description="Disordered" evidence="11">
    <location>
        <begin position="496"/>
        <end position="582"/>
    </location>
</feature>
<dbReference type="GO" id="GO:0005783">
    <property type="term" value="C:endoplasmic reticulum"/>
    <property type="evidence" value="ECO:0007669"/>
    <property type="project" value="TreeGrafter"/>
</dbReference>
<feature type="compositionally biased region" description="Acidic residues" evidence="11">
    <location>
        <begin position="162"/>
        <end position="171"/>
    </location>
</feature>
<evidence type="ECO:0000259" key="13">
    <source>
        <dbReference type="Pfam" id="PF01529"/>
    </source>
</evidence>
<dbReference type="GO" id="GO:0006612">
    <property type="term" value="P:protein targeting to membrane"/>
    <property type="evidence" value="ECO:0007669"/>
    <property type="project" value="TreeGrafter"/>
</dbReference>
<dbReference type="InterPro" id="IPR019194">
    <property type="entry name" value="Tscrpt_elong_fac_Eaf_N"/>
</dbReference>
<organism evidence="15 16">
    <name type="scientific">Globodera rostochiensis</name>
    <name type="common">Golden nematode worm</name>
    <name type="synonym">Heterodera rostochiensis</name>
    <dbReference type="NCBI Taxonomy" id="31243"/>
    <lineage>
        <taxon>Eukaryota</taxon>
        <taxon>Metazoa</taxon>
        <taxon>Ecdysozoa</taxon>
        <taxon>Nematoda</taxon>
        <taxon>Chromadorea</taxon>
        <taxon>Rhabditida</taxon>
        <taxon>Tylenchina</taxon>
        <taxon>Tylenchomorpha</taxon>
        <taxon>Tylenchoidea</taxon>
        <taxon>Heteroderidae</taxon>
        <taxon>Heteroderinae</taxon>
        <taxon>Globodera</taxon>
    </lineage>
</organism>
<keyword evidence="6 12" id="KW-0472">Membrane</keyword>
<feature type="region of interest" description="Disordered" evidence="11">
    <location>
        <begin position="1131"/>
        <end position="1182"/>
    </location>
</feature>
<feature type="region of interest" description="Disordered" evidence="11">
    <location>
        <begin position="132"/>
        <end position="172"/>
    </location>
</feature>
<dbReference type="GO" id="GO:0019706">
    <property type="term" value="F:protein-cysteine S-palmitoyltransferase activity"/>
    <property type="evidence" value="ECO:0007669"/>
    <property type="project" value="UniProtKB-EC"/>
</dbReference>
<evidence type="ECO:0000256" key="10">
    <source>
        <dbReference type="ARBA" id="ARBA00048048"/>
    </source>
</evidence>
<feature type="region of interest" description="Disordered" evidence="11">
    <location>
        <begin position="634"/>
        <end position="661"/>
    </location>
</feature>
<dbReference type="WBParaSite" id="Gr19_v10_g6660.t2">
    <property type="protein sequence ID" value="Gr19_v10_g6660.t2"/>
    <property type="gene ID" value="Gr19_v10_g6660"/>
</dbReference>
<evidence type="ECO:0000256" key="6">
    <source>
        <dbReference type="ARBA" id="ARBA00023136"/>
    </source>
</evidence>
<comment type="subcellular location">
    <subcellularLocation>
        <location evidence="1">Endomembrane system</location>
        <topology evidence="1">Multi-pass membrane protein</topology>
    </subcellularLocation>
</comment>
<dbReference type="EC" id="2.3.1.225" evidence="2"/>
<dbReference type="Proteomes" id="UP000887572">
    <property type="component" value="Unplaced"/>
</dbReference>
<comment type="catalytic activity">
    <reaction evidence="10">
        <text>L-cysteinyl-[protein] + hexadecanoyl-CoA = S-hexadecanoyl-L-cysteinyl-[protein] + CoA</text>
        <dbReference type="Rhea" id="RHEA:36683"/>
        <dbReference type="Rhea" id="RHEA-COMP:10131"/>
        <dbReference type="Rhea" id="RHEA-COMP:11032"/>
        <dbReference type="ChEBI" id="CHEBI:29950"/>
        <dbReference type="ChEBI" id="CHEBI:57287"/>
        <dbReference type="ChEBI" id="CHEBI:57379"/>
        <dbReference type="ChEBI" id="CHEBI:74151"/>
        <dbReference type="EC" id="2.3.1.225"/>
    </reaction>
</comment>
<evidence type="ECO:0000256" key="7">
    <source>
        <dbReference type="ARBA" id="ARBA00023139"/>
    </source>
</evidence>
<dbReference type="PANTHER" id="PTHR22883:SF43">
    <property type="entry name" value="PALMITOYLTRANSFERASE APP"/>
    <property type="match status" value="1"/>
</dbReference>